<dbReference type="GO" id="GO:0016779">
    <property type="term" value="F:nucleotidyltransferase activity"/>
    <property type="evidence" value="ECO:0007669"/>
    <property type="project" value="UniProtKB-KW"/>
</dbReference>
<evidence type="ECO:0000313" key="5">
    <source>
        <dbReference type="Proteomes" id="UP000717585"/>
    </source>
</evidence>
<dbReference type="EMBL" id="JAHDYR010000001">
    <property type="protein sequence ID" value="KAG9397486.1"/>
    <property type="molecule type" value="Genomic_DNA"/>
</dbReference>
<accession>A0A8J6AXT6</accession>
<keyword evidence="5" id="KW-1185">Reference proteome</keyword>
<dbReference type="Proteomes" id="UP000717585">
    <property type="component" value="Unassembled WGS sequence"/>
</dbReference>
<evidence type="ECO:0000256" key="2">
    <source>
        <dbReference type="ARBA" id="ARBA00022695"/>
    </source>
</evidence>
<protein>
    <submittedName>
        <fullName evidence="4">Nucleotidyl transferase</fullName>
    </submittedName>
</protein>
<dbReference type="InterPro" id="IPR050065">
    <property type="entry name" value="GlmU-like"/>
</dbReference>
<organism evidence="4 5">
    <name type="scientific">Carpediemonas membranifera</name>
    <dbReference type="NCBI Taxonomy" id="201153"/>
    <lineage>
        <taxon>Eukaryota</taxon>
        <taxon>Metamonada</taxon>
        <taxon>Carpediemonas-like organisms</taxon>
        <taxon>Carpediemonas</taxon>
    </lineage>
</organism>
<name>A0A8J6AXT6_9EUKA</name>
<evidence type="ECO:0000256" key="1">
    <source>
        <dbReference type="ARBA" id="ARBA00022679"/>
    </source>
</evidence>
<dbReference type="PANTHER" id="PTHR43584">
    <property type="entry name" value="NUCLEOTIDYL TRANSFERASE"/>
    <property type="match status" value="1"/>
</dbReference>
<dbReference type="SUPFAM" id="SSF53448">
    <property type="entry name" value="Nucleotide-diphospho-sugar transferases"/>
    <property type="match status" value="1"/>
</dbReference>
<evidence type="ECO:0000259" key="3">
    <source>
        <dbReference type="Pfam" id="PF00483"/>
    </source>
</evidence>
<feature type="domain" description="Nucleotidyl transferase" evidence="3">
    <location>
        <begin position="5"/>
        <end position="127"/>
    </location>
</feature>
<dbReference type="InterPro" id="IPR029044">
    <property type="entry name" value="Nucleotide-diphossugar_trans"/>
</dbReference>
<comment type="caution">
    <text evidence="4">The sequence shown here is derived from an EMBL/GenBank/DDBJ whole genome shotgun (WGS) entry which is preliminary data.</text>
</comment>
<dbReference type="Pfam" id="PF00483">
    <property type="entry name" value="NTP_transferase"/>
    <property type="match status" value="1"/>
</dbReference>
<dbReference type="Gene3D" id="3.90.550.10">
    <property type="entry name" value="Spore Coat Polysaccharide Biosynthesis Protein SpsA, Chain A"/>
    <property type="match status" value="1"/>
</dbReference>
<dbReference type="InterPro" id="IPR005835">
    <property type="entry name" value="NTP_transferase_dom"/>
</dbReference>
<sequence>MAPPALIFLAGSGTRLRPHLEKPVAHKSLVPLPDGSTITSRQIKQLHTLREEGLISDIHVVLGNAAEAMEAYIRELETGLTVHMNEQHATTNTAASARIGLQEMTEETVVCMDGDVVMDIDILRQTARDAECNVSVLRPEAGLDDECVKCDYDASTGRIHHLGKGIEGQAEAIGVYKVPRAAIVELLCGEGLANKYFDDVLSIYAERGGALKAIDITGLQVTEVDELADYQLAQAIVSAGTP</sequence>
<gene>
    <name evidence="4" type="ORF">J8273_0616</name>
</gene>
<keyword evidence="2" id="KW-0548">Nucleotidyltransferase</keyword>
<keyword evidence="1 4" id="KW-0808">Transferase</keyword>
<proteinExistence type="predicted"/>
<reference evidence="4" key="1">
    <citation type="submission" date="2021-05" db="EMBL/GenBank/DDBJ databases">
        <title>A free-living protist that lacks canonical eukaryotic 1 DNA replication and segregation systems.</title>
        <authorList>
            <person name="Salas-Leiva D.E."/>
            <person name="Tromer E.C."/>
            <person name="Curtis B.A."/>
            <person name="Jerlstrom-Hultqvist J."/>
            <person name="Kolisko M."/>
            <person name="Yi Z."/>
            <person name="Salas-Leiva J.S."/>
            <person name="Gallot-Lavallee L."/>
            <person name="Kops G.J.P.L."/>
            <person name="Archibald J.M."/>
            <person name="Simpson A.G.B."/>
            <person name="Roger A.J."/>
        </authorList>
    </citation>
    <scope>NUCLEOTIDE SEQUENCE</scope>
    <source>
        <strain evidence="4">BICM</strain>
    </source>
</reference>
<dbReference type="PANTHER" id="PTHR43584:SF8">
    <property type="entry name" value="N-ACETYLMURAMATE ALPHA-1-PHOSPHATE URIDYLYLTRANSFERASE"/>
    <property type="match status" value="1"/>
</dbReference>
<evidence type="ECO:0000313" key="4">
    <source>
        <dbReference type="EMBL" id="KAG9397486.1"/>
    </source>
</evidence>
<dbReference type="AlphaFoldDB" id="A0A8J6AXT6"/>